<evidence type="ECO:0000256" key="2">
    <source>
        <dbReference type="SAM" id="MobiDB-lite"/>
    </source>
</evidence>
<dbReference type="InterPro" id="IPR043128">
    <property type="entry name" value="Rev_trsase/Diguanyl_cyclase"/>
</dbReference>
<keyword evidence="1" id="KW-0479">Metal-binding</keyword>
<dbReference type="EMBL" id="CP133616">
    <property type="protein sequence ID" value="WMV30381.1"/>
    <property type="molecule type" value="Genomic_DNA"/>
</dbReference>
<dbReference type="SMART" id="SM00343">
    <property type="entry name" value="ZnF_C2HC"/>
    <property type="match status" value="1"/>
</dbReference>
<dbReference type="InterPro" id="IPR001878">
    <property type="entry name" value="Znf_CCHC"/>
</dbReference>
<dbReference type="SUPFAM" id="SSF56672">
    <property type="entry name" value="DNA/RNA polymerases"/>
    <property type="match status" value="1"/>
</dbReference>
<dbReference type="GO" id="GO:0003676">
    <property type="term" value="F:nucleic acid binding"/>
    <property type="evidence" value="ECO:0007669"/>
    <property type="project" value="InterPro"/>
</dbReference>
<keyword evidence="1" id="KW-0863">Zinc-finger</keyword>
<dbReference type="PANTHER" id="PTHR37984">
    <property type="entry name" value="PROTEIN CBG26694"/>
    <property type="match status" value="1"/>
</dbReference>
<proteinExistence type="predicted"/>
<dbReference type="InterPro" id="IPR050951">
    <property type="entry name" value="Retrovirus_Pol_polyprotein"/>
</dbReference>
<feature type="compositionally biased region" description="Basic residues" evidence="2">
    <location>
        <begin position="72"/>
        <end position="83"/>
    </location>
</feature>
<dbReference type="AlphaFoldDB" id="A0AAF0TS52"/>
<evidence type="ECO:0000256" key="1">
    <source>
        <dbReference type="PROSITE-ProRule" id="PRU00047"/>
    </source>
</evidence>
<dbReference type="PROSITE" id="PS50158">
    <property type="entry name" value="ZF_CCHC"/>
    <property type="match status" value="1"/>
</dbReference>
<keyword evidence="1" id="KW-0862">Zinc</keyword>
<keyword evidence="5" id="KW-1185">Reference proteome</keyword>
<accession>A0AAF0TS52</accession>
<dbReference type="GO" id="GO:0008270">
    <property type="term" value="F:zinc ion binding"/>
    <property type="evidence" value="ECO:0007669"/>
    <property type="project" value="UniProtKB-KW"/>
</dbReference>
<dbReference type="Gene3D" id="4.10.60.10">
    <property type="entry name" value="Zinc finger, CCHC-type"/>
    <property type="match status" value="1"/>
</dbReference>
<gene>
    <name evidence="4" type="ORF">MTR67_023766</name>
</gene>
<reference evidence="4" key="1">
    <citation type="submission" date="2023-08" db="EMBL/GenBank/DDBJ databases">
        <title>A de novo genome assembly of Solanum verrucosum Schlechtendal, a Mexican diploid species geographically isolated from the other diploid A-genome species in potato relatives.</title>
        <authorList>
            <person name="Hosaka K."/>
        </authorList>
    </citation>
    <scope>NUCLEOTIDE SEQUENCE</scope>
    <source>
        <tissue evidence="4">Young leaves</tissue>
    </source>
</reference>
<dbReference type="Gene3D" id="3.30.70.270">
    <property type="match status" value="1"/>
</dbReference>
<dbReference type="Proteomes" id="UP001234989">
    <property type="component" value="Chromosome 5"/>
</dbReference>
<dbReference type="InterPro" id="IPR036875">
    <property type="entry name" value="Znf_CCHC_sf"/>
</dbReference>
<dbReference type="PANTHER" id="PTHR37984:SF5">
    <property type="entry name" value="PROTEIN NYNRIN-LIKE"/>
    <property type="match status" value="1"/>
</dbReference>
<feature type="compositionally biased region" description="Basic and acidic residues" evidence="2">
    <location>
        <begin position="57"/>
        <end position="71"/>
    </location>
</feature>
<evidence type="ECO:0000313" key="4">
    <source>
        <dbReference type="EMBL" id="WMV30381.1"/>
    </source>
</evidence>
<dbReference type="InterPro" id="IPR043502">
    <property type="entry name" value="DNA/RNA_pol_sf"/>
</dbReference>
<evidence type="ECO:0000313" key="5">
    <source>
        <dbReference type="Proteomes" id="UP001234989"/>
    </source>
</evidence>
<evidence type="ECO:0000259" key="3">
    <source>
        <dbReference type="PROSITE" id="PS50158"/>
    </source>
</evidence>
<organism evidence="4 5">
    <name type="scientific">Solanum verrucosum</name>
    <dbReference type="NCBI Taxonomy" id="315347"/>
    <lineage>
        <taxon>Eukaryota</taxon>
        <taxon>Viridiplantae</taxon>
        <taxon>Streptophyta</taxon>
        <taxon>Embryophyta</taxon>
        <taxon>Tracheophyta</taxon>
        <taxon>Spermatophyta</taxon>
        <taxon>Magnoliopsida</taxon>
        <taxon>eudicotyledons</taxon>
        <taxon>Gunneridae</taxon>
        <taxon>Pentapetalae</taxon>
        <taxon>asterids</taxon>
        <taxon>lamiids</taxon>
        <taxon>Solanales</taxon>
        <taxon>Solanaceae</taxon>
        <taxon>Solanoideae</taxon>
        <taxon>Solaneae</taxon>
        <taxon>Solanum</taxon>
    </lineage>
</organism>
<dbReference type="SUPFAM" id="SSF57756">
    <property type="entry name" value="Retrovirus zinc finger-like domains"/>
    <property type="match status" value="1"/>
</dbReference>
<dbReference type="Gene3D" id="3.10.10.10">
    <property type="entry name" value="HIV Type 1 Reverse Transcriptase, subunit A, domain 1"/>
    <property type="match status" value="1"/>
</dbReference>
<sequence length="479" mass="54780">MAMRAKQHQTSLPFLVLITELCRRTRVPRDEKVDVEVTPTSSSDIWCIEAEYRKDEAERRKATPVDTSPEKLRKRSRETKKARKGDANILHSRSDGHCCSIFWQSFSGQGSSNSPPKFNKDRVSNPKPQGGNSSGFLLPSCAICGRKHEGKRLVDTDGCFGCGKIGHKIRDCPSLTAKGREGRQVPPSFFGSSAKKQNQLYELQTHHEQEGSSNEVTVTDMDSETPTFESIPVVKELPKVFPDDLPGIKEVVKDLLDKVFILLSISPWGAPFVFVRKKDGSLCMCIDYQQLNQDYHKLRVKENDIPKMAFQLDMVIMSSWSMAFLGHIVSDKGIEVDTKKMDAVTSWPRFLSPSDIRSFLGMAGYYRRYESAKQGLEPILIELKKVMLKKSVKDFFEVEDGVLRIKMYRDLREVYWWNGMKKDTSKFVTKYPNRQQVKDEHQEPGGLSQDISIPTWKWEDLNMDFIVGLPRTRRQHDSI</sequence>
<feature type="domain" description="CCHC-type" evidence="3">
    <location>
        <begin position="159"/>
        <end position="174"/>
    </location>
</feature>
<feature type="region of interest" description="Disordered" evidence="2">
    <location>
        <begin position="108"/>
        <end position="132"/>
    </location>
</feature>
<protein>
    <recommendedName>
        <fullName evidence="3">CCHC-type domain-containing protein</fullName>
    </recommendedName>
</protein>
<feature type="region of interest" description="Disordered" evidence="2">
    <location>
        <begin position="57"/>
        <end position="87"/>
    </location>
</feature>
<name>A0AAF0TS52_SOLVR</name>